<evidence type="ECO:0000313" key="2">
    <source>
        <dbReference type="Proteomes" id="UP001305702"/>
    </source>
</evidence>
<protein>
    <submittedName>
        <fullName evidence="1">Phytanoyl-CoA dioxygenase family protein</fullName>
    </submittedName>
</protein>
<keyword evidence="1" id="KW-0223">Dioxygenase</keyword>
<accession>A0AA96LH90</accession>
<dbReference type="InterPro" id="IPR008775">
    <property type="entry name" value="Phytyl_CoA_dOase-like"/>
</dbReference>
<keyword evidence="2" id="KW-1185">Reference proteome</keyword>
<dbReference type="KEGG" id="paun:MJA45_09405"/>
<dbReference type="GO" id="GO:0005506">
    <property type="term" value="F:iron ion binding"/>
    <property type="evidence" value="ECO:0007669"/>
    <property type="project" value="UniProtKB-ARBA"/>
</dbReference>
<dbReference type="EMBL" id="CP130318">
    <property type="protein sequence ID" value="WNQ13219.1"/>
    <property type="molecule type" value="Genomic_DNA"/>
</dbReference>
<dbReference type="GO" id="GO:0016706">
    <property type="term" value="F:2-oxoglutarate-dependent dioxygenase activity"/>
    <property type="evidence" value="ECO:0007669"/>
    <property type="project" value="UniProtKB-ARBA"/>
</dbReference>
<sequence>MKLTEEQIGFYLENGYLTGLPPVFTGDKLTELQQGYKRITGLLQEDENPSDIMQWHRTSRWLYDVAVEPQLLDYVESLLGPNFYLWGSEFIVKAPHSPKIVPWHQDAYYWPLSPHHTVTVWIALWDVDEENGAMQVIPKSHKAGIIKHRLAGDDSVLSFELEQGRFSTEDAVTLSIPAGGCSLHDDAIVHGSTGNGSDRWRVGYILRYSATEVRCDLERNPAFLSYLVRGVDEFRHNPQGVVPVEPFGRPPFSKRIRQTSE</sequence>
<organism evidence="1 2">
    <name type="scientific">Paenibacillus aurantius</name>
    <dbReference type="NCBI Taxonomy" id="2918900"/>
    <lineage>
        <taxon>Bacteria</taxon>
        <taxon>Bacillati</taxon>
        <taxon>Bacillota</taxon>
        <taxon>Bacilli</taxon>
        <taxon>Bacillales</taxon>
        <taxon>Paenibacillaceae</taxon>
        <taxon>Paenibacillus</taxon>
    </lineage>
</organism>
<dbReference type="AlphaFoldDB" id="A0AA96LH90"/>
<dbReference type="PANTHER" id="PTHR20883:SF48">
    <property type="entry name" value="ECTOINE DIOXYGENASE"/>
    <property type="match status" value="1"/>
</dbReference>
<dbReference type="Proteomes" id="UP001305702">
    <property type="component" value="Chromosome"/>
</dbReference>
<dbReference type="Gene3D" id="2.60.120.620">
    <property type="entry name" value="q2cbj1_9rhob like domain"/>
    <property type="match status" value="1"/>
</dbReference>
<keyword evidence="1" id="KW-0560">Oxidoreductase</keyword>
<name>A0AA96LH90_9BACL</name>
<proteinExistence type="predicted"/>
<evidence type="ECO:0000313" key="1">
    <source>
        <dbReference type="EMBL" id="WNQ13219.1"/>
    </source>
</evidence>
<reference evidence="1 2" key="1">
    <citation type="submission" date="2022-02" db="EMBL/GenBank/DDBJ databases">
        <title>Paenibacillus sp. MBLB1776 Whole Genome Shotgun Sequencing.</title>
        <authorList>
            <person name="Hwang C.Y."/>
            <person name="Cho E.-S."/>
            <person name="Seo M.-J."/>
        </authorList>
    </citation>
    <scope>NUCLEOTIDE SEQUENCE [LARGE SCALE GENOMIC DNA]</scope>
    <source>
        <strain evidence="1 2">MBLB1776</strain>
    </source>
</reference>
<gene>
    <name evidence="1" type="ORF">MJA45_09405</name>
</gene>
<dbReference type="SUPFAM" id="SSF51197">
    <property type="entry name" value="Clavaminate synthase-like"/>
    <property type="match status" value="1"/>
</dbReference>
<dbReference type="RefSeq" id="WP_315606999.1">
    <property type="nucleotide sequence ID" value="NZ_CP130318.1"/>
</dbReference>
<dbReference type="Pfam" id="PF05721">
    <property type="entry name" value="PhyH"/>
    <property type="match status" value="1"/>
</dbReference>
<dbReference type="PANTHER" id="PTHR20883">
    <property type="entry name" value="PHYTANOYL-COA DIOXYGENASE DOMAIN CONTAINING 1"/>
    <property type="match status" value="1"/>
</dbReference>